<evidence type="ECO:0000256" key="1">
    <source>
        <dbReference type="SAM" id="MobiDB-lite"/>
    </source>
</evidence>
<organism evidence="2 3">
    <name type="scientific">Blastococcus mobilis</name>
    <dbReference type="NCBI Taxonomy" id="1938746"/>
    <lineage>
        <taxon>Bacteria</taxon>
        <taxon>Bacillati</taxon>
        <taxon>Actinomycetota</taxon>
        <taxon>Actinomycetes</taxon>
        <taxon>Geodermatophilales</taxon>
        <taxon>Geodermatophilaceae</taxon>
        <taxon>Blastococcus</taxon>
    </lineage>
</organism>
<evidence type="ECO:0000313" key="3">
    <source>
        <dbReference type="Proteomes" id="UP000198403"/>
    </source>
</evidence>
<evidence type="ECO:0000313" key="2">
    <source>
        <dbReference type="EMBL" id="SNR64832.1"/>
    </source>
</evidence>
<keyword evidence="3" id="KW-1185">Reference proteome</keyword>
<reference evidence="2 3" key="1">
    <citation type="submission" date="2017-06" db="EMBL/GenBank/DDBJ databases">
        <authorList>
            <person name="Kim H.J."/>
            <person name="Triplett B.A."/>
        </authorList>
    </citation>
    <scope>NUCLEOTIDE SEQUENCE [LARGE SCALE GENOMIC DNA]</scope>
    <source>
        <strain evidence="2 3">DSM 44272</strain>
    </source>
</reference>
<proteinExistence type="predicted"/>
<dbReference type="AlphaFoldDB" id="A0A238Y1H2"/>
<dbReference type="EMBL" id="FZNO01000017">
    <property type="protein sequence ID" value="SNR64832.1"/>
    <property type="molecule type" value="Genomic_DNA"/>
</dbReference>
<gene>
    <name evidence="2" type="ORF">SAMN06272737_11722</name>
</gene>
<name>A0A238Y1H2_9ACTN</name>
<feature type="region of interest" description="Disordered" evidence="1">
    <location>
        <begin position="198"/>
        <end position="220"/>
    </location>
</feature>
<feature type="compositionally biased region" description="Polar residues" evidence="1">
    <location>
        <begin position="206"/>
        <end position="220"/>
    </location>
</feature>
<dbReference type="Proteomes" id="UP000198403">
    <property type="component" value="Unassembled WGS sequence"/>
</dbReference>
<sequence>MHRAPRRSRPSPLLAAGAVALVAGTALLALGSRAVVDPGAPDAGALTHHVDVSYAATADPAVYQDGQLITGDPVFVQLNPSVDVHVRYEVSGEGAGKAEGVLGLNARLSAGNGWQRVVPLDPGQDFQGAGAGLRASLDLVALRDVITAAEQRTGVAEGSYRLELEPTVDGTVDGTAIELTSPVAFRLQGGQLVLDVADHPRGEPVTGTSTQASPGAPQQTPRLQLAGASLDAGTVQLAGWGCLALAAVLGGVGLLGRRDPWSRLGRPVLTVASGGVPDGTVRTASLDELLDLARRYDRPVLHVPGAEQSNYLVEEAGVWYLHVTSPQHSKRVRWSDRPGGLPSWVATAPTASQD</sequence>
<accession>A0A238Y1H2</accession>
<protein>
    <submittedName>
        <fullName evidence="2">Uncharacterized protein</fullName>
    </submittedName>
</protein>